<evidence type="ECO:0000313" key="8">
    <source>
        <dbReference type="Proteomes" id="UP000639973"/>
    </source>
</evidence>
<sequence>MGIGGSAGALDSYERFFLGLPPSTGLAFVVVPHLDPNAQGLMPDILARCTAMPVVQIADGQPLRANHVYVIPPGRSLSLKGGTLHPGDLALAGGHVIDHFFESLAADQQGKAVGIVLSGLGNDGTRGIGAIKRLGGRVLIEDPQTAEYPDMPRSAAGTRLADDVLPASSVRRCRQSCGWSESAAAMTSRTTSPPHWSAASTAASRGGASGTFPITSGCWKRPRTRLKRCFRISPLMSPAFSGTPRPSRP</sequence>
<accession>A0ABQ2GDC2</accession>
<dbReference type="EMBL" id="BMOL01000012">
    <property type="protein sequence ID" value="GGL86360.1"/>
    <property type="molecule type" value="Genomic_DNA"/>
</dbReference>
<feature type="region of interest" description="Disordered" evidence="5">
    <location>
        <begin position="184"/>
        <end position="208"/>
    </location>
</feature>
<feature type="domain" description="CheB-type methylesterase" evidence="6">
    <location>
        <begin position="1"/>
        <end position="170"/>
    </location>
</feature>
<proteinExistence type="predicted"/>
<dbReference type="PANTHER" id="PTHR42872">
    <property type="entry name" value="PROTEIN-GLUTAMATE METHYLESTERASE/PROTEIN-GLUTAMINE GLUTAMINASE"/>
    <property type="match status" value="1"/>
</dbReference>
<gene>
    <name evidence="7" type="ORF">GCM10010840_25410</name>
</gene>
<dbReference type="InterPro" id="IPR000673">
    <property type="entry name" value="Sig_transdc_resp-reg_Me-estase"/>
</dbReference>
<comment type="caution">
    <text evidence="7">The sequence shown here is derived from an EMBL/GenBank/DDBJ whole genome shotgun (WGS) entry which is preliminary data.</text>
</comment>
<dbReference type="Pfam" id="PF01339">
    <property type="entry name" value="CheB_methylest"/>
    <property type="match status" value="1"/>
</dbReference>
<dbReference type="EC" id="3.1.1.61" evidence="2"/>
<dbReference type="PANTHER" id="PTHR42872:SF6">
    <property type="entry name" value="PROTEIN-GLUTAMATE METHYLESTERASE_PROTEIN-GLUTAMINE GLUTAMINASE"/>
    <property type="match status" value="1"/>
</dbReference>
<feature type="compositionally biased region" description="Polar residues" evidence="5">
    <location>
        <begin position="185"/>
        <end position="194"/>
    </location>
</feature>
<keyword evidence="8" id="KW-1185">Reference proteome</keyword>
<organism evidence="7 8">
    <name type="scientific">Deinococcus aerolatus</name>
    <dbReference type="NCBI Taxonomy" id="522487"/>
    <lineage>
        <taxon>Bacteria</taxon>
        <taxon>Thermotogati</taxon>
        <taxon>Deinococcota</taxon>
        <taxon>Deinococci</taxon>
        <taxon>Deinococcales</taxon>
        <taxon>Deinococcaceae</taxon>
        <taxon>Deinococcus</taxon>
    </lineage>
</organism>
<evidence type="ECO:0000313" key="7">
    <source>
        <dbReference type="EMBL" id="GGL86360.1"/>
    </source>
</evidence>
<dbReference type="PROSITE" id="PS50122">
    <property type="entry name" value="CHEB"/>
    <property type="match status" value="1"/>
</dbReference>
<keyword evidence="1 4" id="KW-0378">Hydrolase</keyword>
<feature type="compositionally biased region" description="Low complexity" evidence="5">
    <location>
        <begin position="197"/>
        <end position="206"/>
    </location>
</feature>
<evidence type="ECO:0000256" key="1">
    <source>
        <dbReference type="ARBA" id="ARBA00022801"/>
    </source>
</evidence>
<feature type="active site" evidence="4">
    <location>
        <position position="33"/>
    </location>
</feature>
<dbReference type="InterPro" id="IPR035909">
    <property type="entry name" value="CheB_C"/>
</dbReference>
<evidence type="ECO:0000256" key="3">
    <source>
        <dbReference type="ARBA" id="ARBA00048267"/>
    </source>
</evidence>
<dbReference type="SUPFAM" id="SSF52738">
    <property type="entry name" value="Methylesterase CheB, C-terminal domain"/>
    <property type="match status" value="1"/>
</dbReference>
<dbReference type="Gene3D" id="3.40.50.180">
    <property type="entry name" value="Methylesterase CheB, C-terminal domain"/>
    <property type="match status" value="1"/>
</dbReference>
<dbReference type="Proteomes" id="UP000639973">
    <property type="component" value="Unassembled WGS sequence"/>
</dbReference>
<protein>
    <recommendedName>
        <fullName evidence="2">protein-glutamate methylesterase</fullName>
        <ecNumber evidence="2">3.1.1.61</ecNumber>
    </recommendedName>
</protein>
<keyword evidence="4" id="KW-0145">Chemotaxis</keyword>
<evidence type="ECO:0000256" key="5">
    <source>
        <dbReference type="SAM" id="MobiDB-lite"/>
    </source>
</evidence>
<reference evidence="8" key="1">
    <citation type="journal article" date="2019" name="Int. J. Syst. Evol. Microbiol.">
        <title>The Global Catalogue of Microorganisms (GCM) 10K type strain sequencing project: providing services to taxonomists for standard genome sequencing and annotation.</title>
        <authorList>
            <consortium name="The Broad Institute Genomics Platform"/>
            <consortium name="The Broad Institute Genome Sequencing Center for Infectious Disease"/>
            <person name="Wu L."/>
            <person name="Ma J."/>
        </authorList>
    </citation>
    <scope>NUCLEOTIDE SEQUENCE [LARGE SCALE GENOMIC DNA]</scope>
    <source>
        <strain evidence="8">JCM 15442</strain>
    </source>
</reference>
<evidence type="ECO:0000259" key="6">
    <source>
        <dbReference type="PROSITE" id="PS50122"/>
    </source>
</evidence>
<comment type="catalytic activity">
    <reaction evidence="3">
        <text>[protein]-L-glutamate 5-O-methyl ester + H2O = L-glutamyl-[protein] + methanol + H(+)</text>
        <dbReference type="Rhea" id="RHEA:23236"/>
        <dbReference type="Rhea" id="RHEA-COMP:10208"/>
        <dbReference type="Rhea" id="RHEA-COMP:10311"/>
        <dbReference type="ChEBI" id="CHEBI:15377"/>
        <dbReference type="ChEBI" id="CHEBI:15378"/>
        <dbReference type="ChEBI" id="CHEBI:17790"/>
        <dbReference type="ChEBI" id="CHEBI:29973"/>
        <dbReference type="ChEBI" id="CHEBI:82795"/>
        <dbReference type="EC" id="3.1.1.61"/>
    </reaction>
</comment>
<evidence type="ECO:0000256" key="2">
    <source>
        <dbReference type="ARBA" id="ARBA00039140"/>
    </source>
</evidence>
<name>A0ABQ2GDC2_9DEIO</name>
<dbReference type="CDD" id="cd16434">
    <property type="entry name" value="CheB-CheR_fusion"/>
    <property type="match status" value="1"/>
</dbReference>
<feature type="active site" evidence="4">
    <location>
        <position position="123"/>
    </location>
</feature>
<evidence type="ECO:0000256" key="4">
    <source>
        <dbReference type="PROSITE-ProRule" id="PRU00050"/>
    </source>
</evidence>
<feature type="active site" evidence="4">
    <location>
        <position position="6"/>
    </location>
</feature>